<dbReference type="PANTHER" id="PTHR23003">
    <property type="entry name" value="RNA RECOGNITION MOTIF RRM DOMAIN CONTAINING PROTEIN"/>
    <property type="match status" value="1"/>
</dbReference>
<dbReference type="InterPro" id="IPR012677">
    <property type="entry name" value="Nucleotide-bd_a/b_plait_sf"/>
</dbReference>
<dbReference type="RefSeq" id="XP_031026006.1">
    <property type="nucleotide sequence ID" value="XM_031168069.1"/>
</dbReference>
<dbReference type="Pfam" id="PF00076">
    <property type="entry name" value="RRM_1"/>
    <property type="match status" value="3"/>
</dbReference>
<evidence type="ECO:0000256" key="1">
    <source>
        <dbReference type="ARBA" id="ARBA00022884"/>
    </source>
</evidence>
<dbReference type="PROSITE" id="PS50102">
    <property type="entry name" value="RRM"/>
    <property type="match status" value="2"/>
</dbReference>
<feature type="compositionally biased region" description="Gly residues" evidence="3">
    <location>
        <begin position="191"/>
        <end position="203"/>
    </location>
</feature>
<feature type="domain" description="RRM" evidence="4">
    <location>
        <begin position="223"/>
        <end position="322"/>
    </location>
</feature>
<dbReference type="GO" id="GO:0005634">
    <property type="term" value="C:nucleus"/>
    <property type="evidence" value="ECO:0007669"/>
    <property type="project" value="TreeGrafter"/>
</dbReference>
<dbReference type="EMBL" id="QEAO01000008">
    <property type="protein sequence ID" value="TPX35533.1"/>
    <property type="molecule type" value="Genomic_DNA"/>
</dbReference>
<feature type="region of interest" description="Disordered" evidence="3">
    <location>
        <begin position="387"/>
        <end position="445"/>
    </location>
</feature>
<evidence type="ECO:0000256" key="2">
    <source>
        <dbReference type="PROSITE-ProRule" id="PRU00176"/>
    </source>
</evidence>
<protein>
    <recommendedName>
        <fullName evidence="4">RRM domain-containing protein</fullName>
    </recommendedName>
</protein>
<dbReference type="GO" id="GO:0005737">
    <property type="term" value="C:cytoplasm"/>
    <property type="evidence" value="ECO:0007669"/>
    <property type="project" value="TreeGrafter"/>
</dbReference>
<dbReference type="OrthoDB" id="1049195at2759"/>
<evidence type="ECO:0000313" key="5">
    <source>
        <dbReference type="EMBL" id="TPX35533.1"/>
    </source>
</evidence>
<organism evidence="5 6">
    <name type="scientific">Synchytrium microbalum</name>
    <dbReference type="NCBI Taxonomy" id="1806994"/>
    <lineage>
        <taxon>Eukaryota</taxon>
        <taxon>Fungi</taxon>
        <taxon>Fungi incertae sedis</taxon>
        <taxon>Chytridiomycota</taxon>
        <taxon>Chytridiomycota incertae sedis</taxon>
        <taxon>Chytridiomycetes</taxon>
        <taxon>Synchytriales</taxon>
        <taxon>Synchytriaceae</taxon>
        <taxon>Synchytrium</taxon>
    </lineage>
</organism>
<feature type="region of interest" description="Disordered" evidence="3">
    <location>
        <begin position="1"/>
        <end position="100"/>
    </location>
</feature>
<keyword evidence="1 2" id="KW-0694">RNA-binding</keyword>
<dbReference type="PANTHER" id="PTHR23003:SF3">
    <property type="entry name" value="FI21236P1-RELATED"/>
    <property type="match status" value="1"/>
</dbReference>
<dbReference type="SUPFAM" id="SSF54928">
    <property type="entry name" value="RNA-binding domain, RBD"/>
    <property type="match status" value="2"/>
</dbReference>
<accession>A0A507CDB8</accession>
<comment type="caution">
    <text evidence="5">The sequence shown here is derived from an EMBL/GenBank/DDBJ whole genome shotgun (WGS) entry which is preliminary data.</text>
</comment>
<feature type="compositionally biased region" description="Basic and acidic residues" evidence="3">
    <location>
        <begin position="50"/>
        <end position="100"/>
    </location>
</feature>
<keyword evidence="6" id="KW-1185">Reference proteome</keyword>
<feature type="region of interest" description="Disordered" evidence="3">
    <location>
        <begin position="182"/>
        <end position="223"/>
    </location>
</feature>
<dbReference type="STRING" id="1806994.A0A507CDB8"/>
<dbReference type="GO" id="GO:0003729">
    <property type="term" value="F:mRNA binding"/>
    <property type="evidence" value="ECO:0007669"/>
    <property type="project" value="TreeGrafter"/>
</dbReference>
<reference evidence="5 6" key="1">
    <citation type="journal article" date="2019" name="Sci. Rep.">
        <title>Comparative genomics of chytrid fungi reveal insights into the obligate biotrophic and pathogenic lifestyle of Synchytrium endobioticum.</title>
        <authorList>
            <person name="van de Vossenberg B.T.L.H."/>
            <person name="Warris S."/>
            <person name="Nguyen H.D.T."/>
            <person name="van Gent-Pelzer M.P.E."/>
            <person name="Joly D.L."/>
            <person name="van de Geest H.C."/>
            <person name="Bonants P.J.M."/>
            <person name="Smith D.S."/>
            <person name="Levesque C.A."/>
            <person name="van der Lee T.A.J."/>
        </authorList>
    </citation>
    <scope>NUCLEOTIDE SEQUENCE [LARGE SCALE GENOMIC DNA]</scope>
    <source>
        <strain evidence="5 6">JEL517</strain>
    </source>
</reference>
<feature type="region of interest" description="Disordered" evidence="3">
    <location>
        <begin position="322"/>
        <end position="348"/>
    </location>
</feature>
<dbReference type="AlphaFoldDB" id="A0A507CDB8"/>
<evidence type="ECO:0000259" key="4">
    <source>
        <dbReference type="PROSITE" id="PS50102"/>
    </source>
</evidence>
<sequence length="445" mass="49590">MNATDEDFGSPRSPASKKGRSVSPSDSNNDRRRGSRSPKPRTNDWEYNPSEERNSSRQRDRDNDRSRDRDRDVSRSNDVKEESKFSMGKRDPSTPSRKECRVYVGNLSYECGWKDLKDFMRRVGEVVYADVLTQPNGNSKGCGLVEFSTPEEAQKAIKEMGDQRFMDRPIFVREDREAEKQYGQYSYSSRGRGGYGGGASGGGFDRRGPPRGPPPSRPSDIGRSVFVNNLPYSVAWQDLKDMFRNAGKKFYHCSTYLVTRTNPHLNRVGTIIRADIHQDDTRRSKGCGVVVFDTAESAQRAIKMYDGYDWSGRKLEVREDKFAGRGSGGEQYGGGGRGGRGGFHGDRMGSRGGYGGDFGYGQQGHGYGGYDYRGYFAPPYAPDPYYQYDQYYRGPPGPGGPGQYGQPPSASSQQGGPPRPEYGHPPQGSMGMFSDGRNHNYGGKW</sequence>
<dbReference type="GeneID" id="42003366"/>
<dbReference type="InterPro" id="IPR000504">
    <property type="entry name" value="RRM_dom"/>
</dbReference>
<gene>
    <name evidence="5" type="ORF">SmJEL517_g02141</name>
</gene>
<feature type="compositionally biased region" description="Gly residues" evidence="3">
    <location>
        <begin position="325"/>
        <end position="342"/>
    </location>
</feature>
<proteinExistence type="predicted"/>
<evidence type="ECO:0000256" key="3">
    <source>
        <dbReference type="SAM" id="MobiDB-lite"/>
    </source>
</evidence>
<dbReference type="Proteomes" id="UP000319731">
    <property type="component" value="Unassembled WGS sequence"/>
</dbReference>
<dbReference type="GO" id="GO:1990904">
    <property type="term" value="C:ribonucleoprotein complex"/>
    <property type="evidence" value="ECO:0007669"/>
    <property type="project" value="TreeGrafter"/>
</dbReference>
<dbReference type="InterPro" id="IPR050374">
    <property type="entry name" value="RRT5_SRSF_SR"/>
</dbReference>
<feature type="compositionally biased region" description="Low complexity" evidence="3">
    <location>
        <begin position="404"/>
        <end position="416"/>
    </location>
</feature>
<dbReference type="InterPro" id="IPR035979">
    <property type="entry name" value="RBD_domain_sf"/>
</dbReference>
<name>A0A507CDB8_9FUNG</name>
<dbReference type="SMART" id="SM00360">
    <property type="entry name" value="RRM"/>
    <property type="match status" value="2"/>
</dbReference>
<feature type="domain" description="RRM" evidence="4">
    <location>
        <begin position="100"/>
        <end position="177"/>
    </location>
</feature>
<dbReference type="Gene3D" id="3.30.70.330">
    <property type="match status" value="2"/>
</dbReference>
<evidence type="ECO:0000313" key="6">
    <source>
        <dbReference type="Proteomes" id="UP000319731"/>
    </source>
</evidence>